<organism evidence="1">
    <name type="scientific">freshwater metagenome</name>
    <dbReference type="NCBI Taxonomy" id="449393"/>
    <lineage>
        <taxon>unclassified sequences</taxon>
        <taxon>metagenomes</taxon>
        <taxon>ecological metagenomes</taxon>
    </lineage>
</organism>
<dbReference type="EMBL" id="CAFBOK010000119">
    <property type="protein sequence ID" value="CAB4987208.1"/>
    <property type="molecule type" value="Genomic_DNA"/>
</dbReference>
<evidence type="ECO:0000313" key="1">
    <source>
        <dbReference type="EMBL" id="CAB4987208.1"/>
    </source>
</evidence>
<reference evidence="1" key="1">
    <citation type="submission" date="2020-05" db="EMBL/GenBank/DDBJ databases">
        <authorList>
            <person name="Chiriac C."/>
            <person name="Salcher M."/>
            <person name="Ghai R."/>
            <person name="Kavagutti S V."/>
        </authorList>
    </citation>
    <scope>NUCLEOTIDE SEQUENCE</scope>
</reference>
<sequence>MTNHEARVNGEIAFETIKPGTKSVPHEIESSFEGLNGHAFDASQHRDQVFGSFGSYRRNGETTIATKNRCHAMQRRRSGRWVPHHLGVIVSMEINKSRGYDATLGIDGFSCGLGDVTNRNDATIANADIGAETVSAGSIDNSATLDQKIEHENSP</sequence>
<name>A0A6J7N4W5_9ZZZZ</name>
<accession>A0A6J7N4W5</accession>
<gene>
    <name evidence="1" type="ORF">UFOPK3927_01081</name>
</gene>
<dbReference type="AlphaFoldDB" id="A0A6J7N4W5"/>
<proteinExistence type="predicted"/>
<protein>
    <submittedName>
        <fullName evidence="1">Unannotated protein</fullName>
    </submittedName>
</protein>